<feature type="transmembrane region" description="Helical" evidence="8">
    <location>
        <begin position="286"/>
        <end position="308"/>
    </location>
</feature>
<keyword evidence="4 8" id="KW-0812">Transmembrane</keyword>
<feature type="transmembrane region" description="Helical" evidence="8">
    <location>
        <begin position="261"/>
        <end position="280"/>
    </location>
</feature>
<feature type="transmembrane region" description="Helical" evidence="8">
    <location>
        <begin position="548"/>
        <end position="572"/>
    </location>
</feature>
<keyword evidence="6 8" id="KW-0472">Membrane</keyword>
<feature type="transmembrane region" description="Helical" evidence="8">
    <location>
        <begin position="492"/>
        <end position="511"/>
    </location>
</feature>
<dbReference type="Gene3D" id="1.20.1250.20">
    <property type="entry name" value="MFS general substrate transporter like domains"/>
    <property type="match status" value="2"/>
</dbReference>
<feature type="region of interest" description="Disordered" evidence="7">
    <location>
        <begin position="416"/>
        <end position="446"/>
    </location>
</feature>
<feature type="domain" description="Major facilitator superfamily (MFS) profile" evidence="9">
    <location>
        <begin position="454"/>
        <end position="639"/>
    </location>
</feature>
<feature type="transmembrane region" description="Helical" evidence="8">
    <location>
        <begin position="523"/>
        <end position="542"/>
    </location>
</feature>
<evidence type="ECO:0000256" key="6">
    <source>
        <dbReference type="ARBA" id="ARBA00023136"/>
    </source>
</evidence>
<dbReference type="InterPro" id="IPR036259">
    <property type="entry name" value="MFS_trans_sf"/>
</dbReference>
<dbReference type="GO" id="GO:0016020">
    <property type="term" value="C:membrane"/>
    <property type="evidence" value="ECO:0007669"/>
    <property type="project" value="TreeGrafter"/>
</dbReference>
<evidence type="ECO:0000256" key="1">
    <source>
        <dbReference type="ARBA" id="ARBA00004127"/>
    </source>
</evidence>
<evidence type="ECO:0000256" key="4">
    <source>
        <dbReference type="ARBA" id="ARBA00022692"/>
    </source>
</evidence>
<feature type="transmembrane region" description="Helical" evidence="8">
    <location>
        <begin position="167"/>
        <end position="188"/>
    </location>
</feature>
<accession>A0A8H2WZB6</accession>
<dbReference type="GO" id="GO:0022857">
    <property type="term" value="F:transmembrane transporter activity"/>
    <property type="evidence" value="ECO:0007669"/>
    <property type="project" value="InterPro"/>
</dbReference>
<feature type="transmembrane region" description="Helical" evidence="8">
    <location>
        <begin position="372"/>
        <end position="390"/>
    </location>
</feature>
<proteinExistence type="inferred from homology"/>
<dbReference type="EMBL" id="CAJMWV010000618">
    <property type="protein sequence ID" value="CAE6407754.1"/>
    <property type="molecule type" value="Genomic_DNA"/>
</dbReference>
<dbReference type="AlphaFoldDB" id="A0A8H2WZB6"/>
<dbReference type="Pfam" id="PF07690">
    <property type="entry name" value="MFS_1"/>
    <property type="match status" value="1"/>
</dbReference>
<protein>
    <recommendedName>
        <fullName evidence="9">Major facilitator superfamily (MFS) profile domain-containing protein</fullName>
    </recommendedName>
</protein>
<feature type="transmembrane region" description="Helical" evidence="8">
    <location>
        <begin position="447"/>
        <end position="469"/>
    </location>
</feature>
<dbReference type="GO" id="GO:0012505">
    <property type="term" value="C:endomembrane system"/>
    <property type="evidence" value="ECO:0007669"/>
    <property type="project" value="UniProtKB-SubCell"/>
</dbReference>
<evidence type="ECO:0000256" key="2">
    <source>
        <dbReference type="ARBA" id="ARBA00008335"/>
    </source>
</evidence>
<evidence type="ECO:0000259" key="9">
    <source>
        <dbReference type="PROSITE" id="PS50850"/>
    </source>
</evidence>
<keyword evidence="3" id="KW-0813">Transport</keyword>
<dbReference type="FunFam" id="1.20.1250.20:FF:000286">
    <property type="entry name" value="MFS efflux transporter"/>
    <property type="match status" value="1"/>
</dbReference>
<sequence length="639" mass="69266">MRKKRVRVQLSGSTSLLSLHSMATPPEPSQPSTNTLLSVAPTGLRERRASAHAAANTRVTLDIIGIPIVPENAILDIEDTDPSKEDVKQPALIPQIPILSQLPSLYIDKQSANISGYTPGSLTPGYSGSNTPAAAVRETYFEDAFKSSGNILDHDHSRDTPRLKRRLALSFFGFFCAGWSDGITGTVLPRFEETYHVNYLTVSLLFVASTVGFAMGTIIIEPLFNGLGKFSLAARHRRYFPVFSSHISKVKTGISLSQGRCGVLFFGGLSQAIYFTIAASKAPFPAMVVGFGFSGIGISLLSGQYNAFVAAQKSAGRYLGWLHGFYGSSPSPAVCEMILIVYRDEFVGVGAFASPLVGQTLLARGWEWPRFFIISVCLGCINTVLILYTFHTTQQEFQEEKAKAIELLRHEPEDIELEERGNDGGETATSRASVQRSRSRSTGERSAMRMTLASPIVWIFAIFLCTYTGSETTTGGWIVSFLLKERNADPDTVGYVASGFWGGLAVGRLLLGQMSPYIGLKREKHLVHIYIGVALLMTILVWKVPSFVGNAFCTAIVGFVLGPIFPTSLSLATKLLPTEIHMTALATMSSFASIGSALYPFVTGVLANAKGVAVLQPMMLGILSVMAGLWCFFPTRSIT</sequence>
<feature type="transmembrane region" description="Helical" evidence="8">
    <location>
        <begin position="584"/>
        <end position="602"/>
    </location>
</feature>
<feature type="transmembrane region" description="Helical" evidence="8">
    <location>
        <begin position="200"/>
        <end position="220"/>
    </location>
</feature>
<dbReference type="PANTHER" id="PTHR23514">
    <property type="entry name" value="BYPASS OF STOP CODON PROTEIN 6"/>
    <property type="match status" value="1"/>
</dbReference>
<dbReference type="PANTHER" id="PTHR23514:SF3">
    <property type="entry name" value="BYPASS OF STOP CODON PROTEIN 6"/>
    <property type="match status" value="1"/>
</dbReference>
<dbReference type="SUPFAM" id="SSF103473">
    <property type="entry name" value="MFS general substrate transporter"/>
    <property type="match status" value="1"/>
</dbReference>
<gene>
    <name evidence="10" type="ORF">RDB_LOCUS19613</name>
</gene>
<evidence type="ECO:0000256" key="7">
    <source>
        <dbReference type="SAM" id="MobiDB-lite"/>
    </source>
</evidence>
<evidence type="ECO:0000256" key="3">
    <source>
        <dbReference type="ARBA" id="ARBA00022448"/>
    </source>
</evidence>
<evidence type="ECO:0000256" key="5">
    <source>
        <dbReference type="ARBA" id="ARBA00022989"/>
    </source>
</evidence>
<feature type="transmembrane region" description="Helical" evidence="8">
    <location>
        <begin position="614"/>
        <end position="633"/>
    </location>
</feature>
<dbReference type="PROSITE" id="PS50850">
    <property type="entry name" value="MFS"/>
    <property type="match status" value="1"/>
</dbReference>
<evidence type="ECO:0000313" key="11">
    <source>
        <dbReference type="Proteomes" id="UP000663831"/>
    </source>
</evidence>
<evidence type="ECO:0000313" key="10">
    <source>
        <dbReference type="EMBL" id="CAE6407754.1"/>
    </source>
</evidence>
<name>A0A8H2WZB6_9AGAM</name>
<comment type="subcellular location">
    <subcellularLocation>
        <location evidence="1">Endomembrane system</location>
        <topology evidence="1">Multi-pass membrane protein</topology>
    </subcellularLocation>
</comment>
<feature type="transmembrane region" description="Helical" evidence="8">
    <location>
        <begin position="346"/>
        <end position="366"/>
    </location>
</feature>
<reference evidence="10" key="1">
    <citation type="submission" date="2021-01" db="EMBL/GenBank/DDBJ databases">
        <authorList>
            <person name="Kaushik A."/>
        </authorList>
    </citation>
    <scope>NUCLEOTIDE SEQUENCE</scope>
    <source>
        <strain evidence="10">AG3-1AP</strain>
    </source>
</reference>
<dbReference type="InterPro" id="IPR011701">
    <property type="entry name" value="MFS"/>
</dbReference>
<organism evidence="10 11">
    <name type="scientific">Rhizoctonia solani</name>
    <dbReference type="NCBI Taxonomy" id="456999"/>
    <lineage>
        <taxon>Eukaryota</taxon>
        <taxon>Fungi</taxon>
        <taxon>Dikarya</taxon>
        <taxon>Basidiomycota</taxon>
        <taxon>Agaricomycotina</taxon>
        <taxon>Agaricomycetes</taxon>
        <taxon>Cantharellales</taxon>
        <taxon>Ceratobasidiaceae</taxon>
        <taxon>Rhizoctonia</taxon>
    </lineage>
</organism>
<evidence type="ECO:0000256" key="8">
    <source>
        <dbReference type="SAM" id="Phobius"/>
    </source>
</evidence>
<comment type="caution">
    <text evidence="10">The sequence shown here is derived from an EMBL/GenBank/DDBJ whole genome shotgun (WGS) entry which is preliminary data.</text>
</comment>
<keyword evidence="5 8" id="KW-1133">Transmembrane helix</keyword>
<dbReference type="InterPro" id="IPR020846">
    <property type="entry name" value="MFS_dom"/>
</dbReference>
<dbReference type="Proteomes" id="UP000663831">
    <property type="component" value="Unassembled WGS sequence"/>
</dbReference>
<comment type="similarity">
    <text evidence="2">Belongs to the major facilitator superfamily.</text>
</comment>
<dbReference type="InterPro" id="IPR051788">
    <property type="entry name" value="MFS_Transporter"/>
</dbReference>